<dbReference type="EMBL" id="JAUSXV010000001">
    <property type="protein sequence ID" value="MDQ0649528.1"/>
    <property type="molecule type" value="Genomic_DNA"/>
</dbReference>
<feature type="transmembrane region" description="Helical" evidence="1">
    <location>
        <begin position="266"/>
        <end position="287"/>
    </location>
</feature>
<feature type="transmembrane region" description="Helical" evidence="1">
    <location>
        <begin position="242"/>
        <end position="260"/>
    </location>
</feature>
<dbReference type="RefSeq" id="WP_307298941.1">
    <property type="nucleotide sequence ID" value="NZ_JAUSXV010000001.1"/>
</dbReference>
<comment type="caution">
    <text evidence="2">The sequence shown here is derived from an EMBL/GenBank/DDBJ whole genome shotgun (WGS) entry which is preliminary data.</text>
</comment>
<feature type="transmembrane region" description="Helical" evidence="1">
    <location>
        <begin position="610"/>
        <end position="630"/>
    </location>
</feature>
<proteinExistence type="predicted"/>
<feature type="transmembrane region" description="Helical" evidence="1">
    <location>
        <begin position="538"/>
        <end position="557"/>
    </location>
</feature>
<feature type="transmembrane region" description="Helical" evidence="1">
    <location>
        <begin position="156"/>
        <end position="178"/>
    </location>
</feature>
<accession>A0AAW8F170</accession>
<sequence>MASTSRPVHPSRLRRIYVPVLHGIGTNDHEKFAEKSVERLAAHLSTSGSGWRSTECEHDCEEFAPKHKHVEHPSGAQAVIDPISWYDLIGTPGRWTTAFWLIRTLLTLCGVHALVNGWAIMNVLSGLPGVSQSIRHPWRSTMSVAAGIWRVFRSMAWILVISALTLLALVFGVPLIFISPHTRRLASDALGWTSDEDTREAVIQRVSEAIRRPPDEHVVLIGHSQGGAIASSAAHRRSKRRTSLITMGSGLAVLGAIRAARDVSLGSTIALLVAMLLYVITAILAVWQVMVVTAHAALTLLLTSASTGIALWSVVIAPGVSLQHSLMSARLTTQSAALISATSPTLDWLIVAIIIAPVIVIIYSRSVKPITERIIAECRSELPGVDLCATFDPVSYPLAALASSDRVRRIAQSNALWDHTTYFSNRVETLRHVERHLSQIATGSTSPKQVLASAHDAMCNDEASASARMARTARGATTLIAVIIAVASWPSAPIIAWAAGVCTYALGTVAKQRTWTRRQSQPVSRTIRRFMHRPHYPWAYATIAFLAATSMLGAMLVPAFPGAAILAFATYLALMTATVLALGRSVWTAWAAAVGLAACAAVWMTQATVYGFAVAIGCLVIAGSFVAFQVNRTRDSRSLSTISG</sequence>
<evidence type="ECO:0000256" key="1">
    <source>
        <dbReference type="SAM" id="Phobius"/>
    </source>
</evidence>
<keyword evidence="1" id="KW-0472">Membrane</keyword>
<dbReference type="Gene3D" id="3.40.50.1820">
    <property type="entry name" value="alpha/beta hydrolase"/>
    <property type="match status" value="1"/>
</dbReference>
<feature type="transmembrane region" description="Helical" evidence="1">
    <location>
        <begin position="294"/>
        <end position="317"/>
    </location>
</feature>
<feature type="transmembrane region" description="Helical" evidence="1">
    <location>
        <begin position="337"/>
        <end position="363"/>
    </location>
</feature>
<keyword evidence="3" id="KW-1185">Reference proteome</keyword>
<feature type="transmembrane region" description="Helical" evidence="1">
    <location>
        <begin position="100"/>
        <end position="121"/>
    </location>
</feature>
<evidence type="ECO:0000313" key="3">
    <source>
        <dbReference type="Proteomes" id="UP001244427"/>
    </source>
</evidence>
<dbReference type="SUPFAM" id="SSF53474">
    <property type="entry name" value="alpha/beta-Hydrolases"/>
    <property type="match status" value="2"/>
</dbReference>
<keyword evidence="1" id="KW-0812">Transmembrane</keyword>
<evidence type="ECO:0000313" key="2">
    <source>
        <dbReference type="EMBL" id="MDQ0649528.1"/>
    </source>
</evidence>
<reference evidence="2 3" key="1">
    <citation type="submission" date="2023-07" db="EMBL/GenBank/DDBJ databases">
        <title>Comparative genomics of wheat-associated soil bacteria to identify genetic determinants of phenazine resistance.</title>
        <authorList>
            <person name="Mouncey N."/>
        </authorList>
    </citation>
    <scope>NUCLEOTIDE SEQUENCE [LARGE SCALE GENOMIC DNA]</scope>
    <source>
        <strain evidence="2 3">W4I9-1</strain>
    </source>
</reference>
<name>A0AAW8F170_9MICO</name>
<dbReference type="InterPro" id="IPR029058">
    <property type="entry name" value="AB_hydrolase_fold"/>
</dbReference>
<dbReference type="AlphaFoldDB" id="A0AAW8F170"/>
<organism evidence="2 3">
    <name type="scientific">Microbacterium natoriense</name>
    <dbReference type="NCBI Taxonomy" id="284570"/>
    <lineage>
        <taxon>Bacteria</taxon>
        <taxon>Bacillati</taxon>
        <taxon>Actinomycetota</taxon>
        <taxon>Actinomycetes</taxon>
        <taxon>Micrococcales</taxon>
        <taxon>Microbacteriaceae</taxon>
        <taxon>Microbacterium</taxon>
    </lineage>
</organism>
<feature type="transmembrane region" description="Helical" evidence="1">
    <location>
        <begin position="563"/>
        <end position="582"/>
    </location>
</feature>
<dbReference type="Proteomes" id="UP001244427">
    <property type="component" value="Unassembled WGS sequence"/>
</dbReference>
<gene>
    <name evidence="2" type="ORF">QFZ53_003724</name>
</gene>
<keyword evidence="1" id="KW-1133">Transmembrane helix</keyword>
<protein>
    <submittedName>
        <fullName evidence="2">Pimeloyl-ACP methyl ester carboxylesterase</fullName>
    </submittedName>
</protein>